<name>A0A1D3K823_PSEVE</name>
<proteinExistence type="predicted"/>
<accession>A0A1D3K823</accession>
<dbReference type="Proteomes" id="UP000245431">
    <property type="component" value="Chromosome PVE_r2"/>
</dbReference>
<evidence type="ECO:0000313" key="1">
    <source>
        <dbReference type="EMBL" id="SBW84513.1"/>
    </source>
</evidence>
<evidence type="ECO:0000313" key="2">
    <source>
        <dbReference type="Proteomes" id="UP000245431"/>
    </source>
</evidence>
<organism evidence="1 2">
    <name type="scientific">Pseudomonas veronii 1YdBTEX2</name>
    <dbReference type="NCBI Taxonomy" id="1295141"/>
    <lineage>
        <taxon>Bacteria</taxon>
        <taxon>Pseudomonadati</taxon>
        <taxon>Pseudomonadota</taxon>
        <taxon>Gammaproteobacteria</taxon>
        <taxon>Pseudomonadales</taxon>
        <taxon>Pseudomonadaceae</taxon>
        <taxon>Pseudomonas</taxon>
    </lineage>
</organism>
<sequence length="74" mass="8444">MYSRFSPAQAMYLPGQQVLDGKSHYPDLVRLVIPKDQALALAQKILRELEHIRPDQTHLGEIALFGQLEEVDDE</sequence>
<gene>
    <name evidence="1" type="ORF">PVE_R2G0487</name>
</gene>
<dbReference type="EMBL" id="LT599584">
    <property type="protein sequence ID" value="SBW84513.1"/>
    <property type="molecule type" value="Genomic_DNA"/>
</dbReference>
<dbReference type="AlphaFoldDB" id="A0A1D3K823"/>
<reference evidence="2" key="1">
    <citation type="submission" date="2016-07" db="EMBL/GenBank/DDBJ databases">
        <authorList>
            <person name="Florea S."/>
            <person name="Webb J.S."/>
            <person name="Jaromczyk J."/>
            <person name="Schardl C.L."/>
        </authorList>
    </citation>
    <scope>NUCLEOTIDE SEQUENCE [LARGE SCALE GENOMIC DNA]</scope>
    <source>
        <strain evidence="2">1YdBTEX2</strain>
    </source>
</reference>
<protein>
    <submittedName>
        <fullName evidence="1">Uncharacterized protein</fullName>
    </submittedName>
</protein>